<dbReference type="Pfam" id="PF00501">
    <property type="entry name" value="AMP-binding"/>
    <property type="match status" value="1"/>
</dbReference>
<proteinExistence type="inferred from homology"/>
<dbReference type="Pfam" id="PF13193">
    <property type="entry name" value="AMP-binding_C"/>
    <property type="match status" value="1"/>
</dbReference>
<feature type="domain" description="AMP-binding enzyme C-terminal" evidence="5">
    <location>
        <begin position="469"/>
        <end position="542"/>
    </location>
</feature>
<sequence length="813" mass="85709">MPQTTMTHLPDGYDGPLTAVLAGSARRYGRRTALRHEGEEVSFADLYGRACAVARTLREHGIRRGEVVAVHLGNGPAYPIAYYGILLAGATATPLSPMLTDAEARRQLVDSRAVAVIAESGADGRATRAAADLLTGTGVRLVLVRGGAPKCAPEAAADSAGWVPLPEDTAEAPPDGGPTGDDVAHLVYTGGTTGTPKGVRVLHRNLTAQTLQYACWRTGARPVADGHGGIVLEPVGEPGDFLLHPGDLRVLTAAPLFHAMGLVGLSQHLASGATLTTMRRFDREAFLDHVERYRIQHILGAPAMYAMLMESPTLATRDLTSVRALGCGSAPLPGAVVARLEAAFPRARVCQSYGMTEATLVVTATPYTAATPGKPESCGVPLPGTQVEIRSPQDGRTVLPPGERGEVWVHGPQIADGYLGRPRESAEAFVGGWLRTGDLGHRDGDGDLYITGRLKDMLIYKGYNVYPRELEELLLSHPQVASAAVVGRPDPTSGELPVAFVVLRRPEDPDGVRSWVNGQVSPVKRLHEVHAVDRLPLSRVGKVLKTELLARLPAPPDTSARIVVRDEDAVRTLVLSRPGRLNALDDTGRARLLTALREAMDEPAVRVVVLTGEGADFSAGGDLAAMTTDPEVARPRLEAVAELIRTITQGRKPVIAAVEGRAYGLGLGLAAACDQVVAAGDSAFCCPFARVGLTADGGLHTTLAARVGLGRAKAMLLFGEVVDGESALGWGLVDRLCAPGTALEEALRRARALLTSAPLSLAATKQILAGGVPDLDTCLSREAEAQARLVASEDFGEGVRAFLGKRSPEFHGR</sequence>
<dbReference type="InterPro" id="IPR001753">
    <property type="entry name" value="Enoyl-CoA_hydra/iso"/>
</dbReference>
<dbReference type="SUPFAM" id="SSF52096">
    <property type="entry name" value="ClpP/crotonase"/>
    <property type="match status" value="1"/>
</dbReference>
<evidence type="ECO:0000259" key="4">
    <source>
        <dbReference type="Pfam" id="PF00501"/>
    </source>
</evidence>
<gene>
    <name evidence="6" type="ORF">C7M71_026860</name>
</gene>
<evidence type="ECO:0000313" key="6">
    <source>
        <dbReference type="EMBL" id="AXI80484.1"/>
    </source>
</evidence>
<comment type="similarity">
    <text evidence="2">Belongs to the ATP-dependent AMP-binding enzyme family.</text>
</comment>
<dbReference type="InterPro" id="IPR045851">
    <property type="entry name" value="AMP-bd_C_sf"/>
</dbReference>
<dbReference type="InterPro" id="IPR042099">
    <property type="entry name" value="ANL_N_sf"/>
</dbReference>
<dbReference type="Gene3D" id="3.30.300.30">
    <property type="match status" value="1"/>
</dbReference>
<dbReference type="GO" id="GO:0016405">
    <property type="term" value="F:CoA-ligase activity"/>
    <property type="evidence" value="ECO:0007669"/>
    <property type="project" value="TreeGrafter"/>
</dbReference>
<dbReference type="KEGG" id="stri:C7M71_026860"/>
<dbReference type="Gene3D" id="3.90.226.10">
    <property type="entry name" value="2-enoyl-CoA Hydratase, Chain A, domain 1"/>
    <property type="match status" value="1"/>
</dbReference>
<organism evidence="6 7">
    <name type="scientific">Peterkaempfera bronchialis</name>
    <dbReference type="NCBI Taxonomy" id="2126346"/>
    <lineage>
        <taxon>Bacteria</taxon>
        <taxon>Bacillati</taxon>
        <taxon>Actinomycetota</taxon>
        <taxon>Actinomycetes</taxon>
        <taxon>Kitasatosporales</taxon>
        <taxon>Streptomycetaceae</taxon>
        <taxon>Peterkaempfera</taxon>
    </lineage>
</organism>
<comment type="similarity">
    <text evidence="1">Belongs to the enoyl-CoA hydratase/isomerase family.</text>
</comment>
<dbReference type="InterPro" id="IPR014748">
    <property type="entry name" value="Enoyl-CoA_hydra_C"/>
</dbReference>
<dbReference type="Gene3D" id="1.10.12.10">
    <property type="entry name" value="Lyase 2-enoyl-coa Hydratase, Chain A, domain 2"/>
    <property type="match status" value="1"/>
</dbReference>
<evidence type="ECO:0000256" key="1">
    <source>
        <dbReference type="ARBA" id="ARBA00005254"/>
    </source>
</evidence>
<name>A0A345T3C9_9ACTN</name>
<protein>
    <recommendedName>
        <fullName evidence="8">AMP-dependent synthetase and ligase</fullName>
    </recommendedName>
</protein>
<keyword evidence="7" id="KW-1185">Reference proteome</keyword>
<keyword evidence="3" id="KW-0436">Ligase</keyword>
<dbReference type="Proteomes" id="UP000249340">
    <property type="component" value="Chromosome"/>
</dbReference>
<dbReference type="RefSeq" id="WP_111489855.1">
    <property type="nucleotide sequence ID" value="NZ_CP031264.1"/>
</dbReference>
<dbReference type="PANTHER" id="PTHR24096:SF149">
    <property type="entry name" value="AMP-BINDING DOMAIN-CONTAINING PROTEIN-RELATED"/>
    <property type="match status" value="1"/>
</dbReference>
<dbReference type="SUPFAM" id="SSF56801">
    <property type="entry name" value="Acetyl-CoA synthetase-like"/>
    <property type="match status" value="1"/>
</dbReference>
<dbReference type="Gene3D" id="3.40.50.12780">
    <property type="entry name" value="N-terminal domain of ligase-like"/>
    <property type="match status" value="1"/>
</dbReference>
<dbReference type="EMBL" id="CP031264">
    <property type="protein sequence ID" value="AXI80484.1"/>
    <property type="molecule type" value="Genomic_DNA"/>
</dbReference>
<dbReference type="Pfam" id="PF00378">
    <property type="entry name" value="ECH_1"/>
    <property type="match status" value="1"/>
</dbReference>
<dbReference type="CDD" id="cd06558">
    <property type="entry name" value="crotonase-like"/>
    <property type="match status" value="1"/>
</dbReference>
<evidence type="ECO:0000256" key="3">
    <source>
        <dbReference type="ARBA" id="ARBA00022598"/>
    </source>
</evidence>
<dbReference type="InterPro" id="IPR025110">
    <property type="entry name" value="AMP-bd_C"/>
</dbReference>
<reference evidence="7" key="1">
    <citation type="submission" date="2018-07" db="EMBL/GenBank/DDBJ databases">
        <title>Streptacidiphilus bronchialis DSM 106435 chromosome.</title>
        <authorList>
            <person name="Batra D."/>
            <person name="Gulvik C.A."/>
        </authorList>
    </citation>
    <scope>NUCLEOTIDE SEQUENCE [LARGE SCALE GENOMIC DNA]</scope>
    <source>
        <strain evidence="7">DSM 106435</strain>
    </source>
</reference>
<accession>A0A345T3C9</accession>
<dbReference type="PROSITE" id="PS00455">
    <property type="entry name" value="AMP_BINDING"/>
    <property type="match status" value="1"/>
</dbReference>
<feature type="domain" description="AMP-dependent synthetase/ligase" evidence="4">
    <location>
        <begin position="24"/>
        <end position="419"/>
    </location>
</feature>
<evidence type="ECO:0008006" key="8">
    <source>
        <dbReference type="Google" id="ProtNLM"/>
    </source>
</evidence>
<dbReference type="PANTHER" id="PTHR24096">
    <property type="entry name" value="LONG-CHAIN-FATTY-ACID--COA LIGASE"/>
    <property type="match status" value="1"/>
</dbReference>
<dbReference type="InterPro" id="IPR029045">
    <property type="entry name" value="ClpP/crotonase-like_dom_sf"/>
</dbReference>
<evidence type="ECO:0000256" key="2">
    <source>
        <dbReference type="ARBA" id="ARBA00006432"/>
    </source>
</evidence>
<dbReference type="InterPro" id="IPR000873">
    <property type="entry name" value="AMP-dep_synth/lig_dom"/>
</dbReference>
<dbReference type="InterPro" id="IPR020845">
    <property type="entry name" value="AMP-binding_CS"/>
</dbReference>
<evidence type="ECO:0000259" key="5">
    <source>
        <dbReference type="Pfam" id="PF13193"/>
    </source>
</evidence>
<dbReference type="AlphaFoldDB" id="A0A345T3C9"/>
<dbReference type="OrthoDB" id="9803968at2"/>
<evidence type="ECO:0000313" key="7">
    <source>
        <dbReference type="Proteomes" id="UP000249340"/>
    </source>
</evidence>